<sequence length="526" mass="59178">MSRLGRNRFRNVGGDRRYLGDYRDRNGRDGLGRSISKDRNSRVRAGYEDDGYGYEQRGSTTRFYNTNMERFSHGRFDRHGVFHEYDMGNEDGVHGNSNEWTKVSYQKKRRSKSSFRTHNSRERFVDNRWDDVDRWSTSVYVTNFPFGTTKKGLMDRCSIAGKVVDVFISDKTSSAGKRFAFVRFSKGSDLSNIIYKIRNIWIGSFRLFADVTKFKRGDNEGVKNDSMVKGNKDGNAVDVNASKDAGAAKPVSWADSSLGNQEVKAAWGNKGVIGGSDQGAKEGMSKFHDEVLGGVNGLRGAAKGGINGSMEKFVVGKGKQVVIDNFKSSLLLKVRDVKSMAKLYHLASQEGFDKVTFRYIGGWWVRVDCNSIEESNKFANCKSLKSIFSECKRVTGDFVVKDRMVWIGIMGLPLGAWSSETFKGIASKWGMVCFVDNDLEEPLACGKVCILTSSRNRICENFECVVEGNSYDIVVNEYQYWTPTFDVPDESDDELSGDEDEEILRAEAGSLNGNGFKAWVARWEWV</sequence>
<dbReference type="InterPro" id="IPR000504">
    <property type="entry name" value="RRM_dom"/>
</dbReference>
<keyword evidence="5" id="KW-1185">Reference proteome</keyword>
<dbReference type="EMBL" id="JBCNJP010000025">
    <property type="protein sequence ID" value="KAK9053997.1"/>
    <property type="molecule type" value="Genomic_DNA"/>
</dbReference>
<dbReference type="GO" id="GO:0003723">
    <property type="term" value="F:RNA binding"/>
    <property type="evidence" value="ECO:0007669"/>
    <property type="project" value="UniProtKB-UniRule"/>
</dbReference>
<reference evidence="4 5" key="1">
    <citation type="submission" date="2024-04" db="EMBL/GenBank/DDBJ databases">
        <title>The reference genome of an endangered Asteraceae, Deinandra increscens subsp. villosa, native to the Central Coast of California.</title>
        <authorList>
            <person name="Guilliams M."/>
            <person name="Hasenstab-Lehman K."/>
            <person name="Meyer R."/>
            <person name="Mcevoy S."/>
        </authorList>
    </citation>
    <scope>NUCLEOTIDE SEQUENCE [LARGE SCALE GENOMIC DNA]</scope>
    <source>
        <tissue evidence="4">Leaf</tissue>
    </source>
</reference>
<dbReference type="Pfam" id="PF00076">
    <property type="entry name" value="RRM_1"/>
    <property type="match status" value="1"/>
</dbReference>
<evidence type="ECO:0000256" key="1">
    <source>
        <dbReference type="PROSITE-ProRule" id="PRU00176"/>
    </source>
</evidence>
<evidence type="ECO:0000256" key="2">
    <source>
        <dbReference type="SAM" id="MobiDB-lite"/>
    </source>
</evidence>
<evidence type="ECO:0000313" key="5">
    <source>
        <dbReference type="Proteomes" id="UP001408789"/>
    </source>
</evidence>
<dbReference type="CDD" id="cd00590">
    <property type="entry name" value="RRM_SF"/>
    <property type="match status" value="1"/>
</dbReference>
<feature type="domain" description="RRM" evidence="3">
    <location>
        <begin position="137"/>
        <end position="244"/>
    </location>
</feature>
<dbReference type="Proteomes" id="UP001408789">
    <property type="component" value="Unassembled WGS sequence"/>
</dbReference>
<organism evidence="4 5">
    <name type="scientific">Deinandra increscens subsp. villosa</name>
    <dbReference type="NCBI Taxonomy" id="3103831"/>
    <lineage>
        <taxon>Eukaryota</taxon>
        <taxon>Viridiplantae</taxon>
        <taxon>Streptophyta</taxon>
        <taxon>Embryophyta</taxon>
        <taxon>Tracheophyta</taxon>
        <taxon>Spermatophyta</taxon>
        <taxon>Magnoliopsida</taxon>
        <taxon>eudicotyledons</taxon>
        <taxon>Gunneridae</taxon>
        <taxon>Pentapetalae</taxon>
        <taxon>asterids</taxon>
        <taxon>campanulids</taxon>
        <taxon>Asterales</taxon>
        <taxon>Asteraceae</taxon>
        <taxon>Asteroideae</taxon>
        <taxon>Heliantheae alliance</taxon>
        <taxon>Madieae</taxon>
        <taxon>Madiinae</taxon>
        <taxon>Deinandra</taxon>
    </lineage>
</organism>
<keyword evidence="1" id="KW-0694">RNA-binding</keyword>
<comment type="caution">
    <text evidence="4">The sequence shown here is derived from an EMBL/GenBank/DDBJ whole genome shotgun (WGS) entry which is preliminary data.</text>
</comment>
<dbReference type="PROSITE" id="PS50102">
    <property type="entry name" value="RRM"/>
    <property type="match status" value="1"/>
</dbReference>
<accession>A0AAP0GML8</accession>
<dbReference type="SUPFAM" id="SSF54928">
    <property type="entry name" value="RNA-binding domain, RBD"/>
    <property type="match status" value="1"/>
</dbReference>
<feature type="region of interest" description="Disordered" evidence="2">
    <location>
        <begin position="15"/>
        <end position="37"/>
    </location>
</feature>
<dbReference type="InterPro" id="IPR012677">
    <property type="entry name" value="Nucleotide-bd_a/b_plait_sf"/>
</dbReference>
<protein>
    <recommendedName>
        <fullName evidence="3">RRM domain-containing protein</fullName>
    </recommendedName>
</protein>
<proteinExistence type="predicted"/>
<evidence type="ECO:0000259" key="3">
    <source>
        <dbReference type="PROSITE" id="PS50102"/>
    </source>
</evidence>
<dbReference type="AlphaFoldDB" id="A0AAP0GML8"/>
<dbReference type="InterPro" id="IPR035979">
    <property type="entry name" value="RBD_domain_sf"/>
</dbReference>
<dbReference type="SMART" id="SM00360">
    <property type="entry name" value="RRM"/>
    <property type="match status" value="1"/>
</dbReference>
<gene>
    <name evidence="4" type="ORF">SSX86_025072</name>
</gene>
<dbReference type="Gene3D" id="3.30.70.330">
    <property type="match status" value="1"/>
</dbReference>
<name>A0AAP0GML8_9ASTR</name>
<evidence type="ECO:0000313" key="4">
    <source>
        <dbReference type="EMBL" id="KAK9053997.1"/>
    </source>
</evidence>